<reference evidence="2" key="1">
    <citation type="journal article" date="2021" name="Open Biol.">
        <title>Shared evolutionary footprints suggest mitochondrial oxidative damage underlies multiple complex I losses in fungi.</title>
        <authorList>
            <person name="Schikora-Tamarit M.A."/>
            <person name="Marcet-Houben M."/>
            <person name="Nosek J."/>
            <person name="Gabaldon T."/>
        </authorList>
    </citation>
    <scope>NUCLEOTIDE SEQUENCE</scope>
    <source>
        <strain evidence="2">NCAIM Y.01608</strain>
    </source>
</reference>
<dbReference type="Proteomes" id="UP000788993">
    <property type="component" value="Unassembled WGS sequence"/>
</dbReference>
<dbReference type="AlphaFoldDB" id="A0A9P8P0Y2"/>
<evidence type="ECO:0000313" key="2">
    <source>
        <dbReference type="EMBL" id="KAH3663197.1"/>
    </source>
</evidence>
<keyword evidence="3" id="KW-1185">Reference proteome</keyword>
<name>A0A9P8P0Y2_9ASCO</name>
<reference evidence="2" key="2">
    <citation type="submission" date="2021-01" db="EMBL/GenBank/DDBJ databases">
        <authorList>
            <person name="Schikora-Tamarit M.A."/>
        </authorList>
    </citation>
    <scope>NUCLEOTIDE SEQUENCE</scope>
    <source>
        <strain evidence="2">NCAIM Y.01608</strain>
    </source>
</reference>
<dbReference type="EMBL" id="JAEUBD010001266">
    <property type="protein sequence ID" value="KAH3663197.1"/>
    <property type="molecule type" value="Genomic_DNA"/>
</dbReference>
<accession>A0A9P8P0Y2</accession>
<feature type="compositionally biased region" description="Gly residues" evidence="1">
    <location>
        <begin position="1"/>
        <end position="10"/>
    </location>
</feature>
<evidence type="ECO:0000256" key="1">
    <source>
        <dbReference type="SAM" id="MobiDB-lite"/>
    </source>
</evidence>
<evidence type="ECO:0000313" key="3">
    <source>
        <dbReference type="Proteomes" id="UP000788993"/>
    </source>
</evidence>
<gene>
    <name evidence="2" type="ORF">OGATHE_004773</name>
</gene>
<proteinExistence type="predicted"/>
<protein>
    <submittedName>
        <fullName evidence="2">Uncharacterized protein</fullName>
    </submittedName>
</protein>
<organism evidence="2 3">
    <name type="scientific">Ogataea polymorpha</name>
    <dbReference type="NCBI Taxonomy" id="460523"/>
    <lineage>
        <taxon>Eukaryota</taxon>
        <taxon>Fungi</taxon>
        <taxon>Dikarya</taxon>
        <taxon>Ascomycota</taxon>
        <taxon>Saccharomycotina</taxon>
        <taxon>Pichiomycetes</taxon>
        <taxon>Pichiales</taxon>
        <taxon>Pichiaceae</taxon>
        <taxon>Ogataea</taxon>
    </lineage>
</organism>
<comment type="caution">
    <text evidence="2">The sequence shown here is derived from an EMBL/GenBank/DDBJ whole genome shotgun (WGS) entry which is preliminary data.</text>
</comment>
<feature type="region of interest" description="Disordered" evidence="1">
    <location>
        <begin position="1"/>
        <end position="23"/>
    </location>
</feature>
<sequence length="225" mass="22416">MESLGTGSGLDGCSVKPSPGSYGGRLSKCSVAGCRLGSFPKPANTCSQSSLTAPAPAPASTAFWADGPEKENPWVPASKLLNSSNCGALKESSGRASSSPRSSNMLSLFCAVNGLNDLSPDCAWAASSCSFTGLEILSWNSSSSLLSSGLGLPGAGISLETDGSSESFSVASWAGLVAGEYKSSSSASWSSASFFVVSGVSVVVLDSGSFSAICANSPGKLPGIV</sequence>